<sequence>MGKGDKNDDVNVKVDREQLECDASVVPESERIEHVDDVHSIIFVLVAEVLQYTDLLLRLSVEPFLVAHHLKRAVLSLLVVVGLHDLAEAALPDHLEHFVPVRDVVVRYVDVGALFVVVLAIVGEAHQAGTLLRVRAYEVHLGVVVYLAVFVRSQFVHVKFHDLFGAGRSRRRALVGRLRGSGRRRRPGLQRRQRAVPQQRAPKRVRAPQRHVTGHGRAAPATASTALARRGRELARTTHCTSLHLHSSHSTTTPLRHTVPHLTYTERSETRASTYEGTFRLGYDRMEPRPLTIPCDANVKRKQRPLAACRPTRRQNQRENRNWSPEKVRPSMPEMLDTQTVVTGDLPFDICYVTGMVNTLTMDTLHVGHGHSKGSSRSQSPSAADLARDPAVVTDDVIRSRVQSPSSVHHVVSEPSSSSSSRHGERSHHVKSHSRDLGSSPLARDLGSSPLAVTPGVPRDLEDSPQKKILSGLIAPGEYASAVYSPNVSYAMSSADEYGSPAYRGQDGDYLNHDEDGGCNTTSSKALAAIAHLNSKVERTKELIRLEQTIRDDNVNEYLKLAANADKQQLQRIKAVFEKKNQKSALCIAQLQKKLEGYNKRIKNWEGRKDVSDIYARSTVADINAGDCTNTSQ</sequence>
<reference evidence="1 2" key="1">
    <citation type="journal article" date="2022" name="Genome Biol. Evol.">
        <title>The Spruce Budworm Genome: Reconstructing the Evolutionary History of Antifreeze Proteins.</title>
        <authorList>
            <person name="Beliveau C."/>
            <person name="Gagne P."/>
            <person name="Picq S."/>
            <person name="Vernygora O."/>
            <person name="Keeling C.I."/>
            <person name="Pinkney K."/>
            <person name="Doucet D."/>
            <person name="Wen F."/>
            <person name="Johnston J.S."/>
            <person name="Maaroufi H."/>
            <person name="Boyle B."/>
            <person name="Laroche J."/>
            <person name="Dewar K."/>
            <person name="Juretic N."/>
            <person name="Blackburn G."/>
            <person name="Nisole A."/>
            <person name="Brunet B."/>
            <person name="Brandao M."/>
            <person name="Lumley L."/>
            <person name="Duan J."/>
            <person name="Quan G."/>
            <person name="Lucarotti C.J."/>
            <person name="Roe A.D."/>
            <person name="Sperling F.A.H."/>
            <person name="Levesque R.C."/>
            <person name="Cusson M."/>
        </authorList>
    </citation>
    <scope>NUCLEOTIDE SEQUENCE [LARGE SCALE GENOMIC DNA]</scope>
    <source>
        <strain evidence="1">Glfc:IPQL:Cfum</strain>
    </source>
</reference>
<evidence type="ECO:0000313" key="2">
    <source>
        <dbReference type="Proteomes" id="UP001064048"/>
    </source>
</evidence>
<comment type="caution">
    <text evidence="1">The sequence shown here is derived from an EMBL/GenBank/DDBJ whole genome shotgun (WGS) entry which is preliminary data.</text>
</comment>
<protein>
    <submittedName>
        <fullName evidence="1">Uncharacterized protein</fullName>
    </submittedName>
</protein>
<proteinExistence type="predicted"/>
<gene>
    <name evidence="1" type="ORF">MSG28_011483</name>
</gene>
<accession>A0ACC0JNK2</accession>
<evidence type="ECO:0000313" key="1">
    <source>
        <dbReference type="EMBL" id="KAI8425672.1"/>
    </source>
</evidence>
<keyword evidence="2" id="KW-1185">Reference proteome</keyword>
<dbReference type="Proteomes" id="UP001064048">
    <property type="component" value="Chromosome 19"/>
</dbReference>
<name>A0ACC0JNK2_CHOFU</name>
<dbReference type="EMBL" id="CM046119">
    <property type="protein sequence ID" value="KAI8425672.1"/>
    <property type="molecule type" value="Genomic_DNA"/>
</dbReference>
<organism evidence="1 2">
    <name type="scientific">Choristoneura fumiferana</name>
    <name type="common">Spruce budworm moth</name>
    <name type="synonym">Archips fumiferana</name>
    <dbReference type="NCBI Taxonomy" id="7141"/>
    <lineage>
        <taxon>Eukaryota</taxon>
        <taxon>Metazoa</taxon>
        <taxon>Ecdysozoa</taxon>
        <taxon>Arthropoda</taxon>
        <taxon>Hexapoda</taxon>
        <taxon>Insecta</taxon>
        <taxon>Pterygota</taxon>
        <taxon>Neoptera</taxon>
        <taxon>Endopterygota</taxon>
        <taxon>Lepidoptera</taxon>
        <taxon>Glossata</taxon>
        <taxon>Ditrysia</taxon>
        <taxon>Tortricoidea</taxon>
        <taxon>Tortricidae</taxon>
        <taxon>Tortricinae</taxon>
        <taxon>Choristoneura</taxon>
    </lineage>
</organism>